<dbReference type="NCBIfam" id="TIGR00666">
    <property type="entry name" value="PBP4"/>
    <property type="match status" value="1"/>
</dbReference>
<dbReference type="EMBL" id="CP108021">
    <property type="protein sequence ID" value="WUM21998.1"/>
    <property type="molecule type" value="Genomic_DNA"/>
</dbReference>
<dbReference type="PANTHER" id="PTHR30023:SF0">
    <property type="entry name" value="PENICILLIN-SENSITIVE CARBOXYPEPTIDASE A"/>
    <property type="match status" value="1"/>
</dbReference>
<evidence type="ECO:0000313" key="4">
    <source>
        <dbReference type="EMBL" id="WUM21998.1"/>
    </source>
</evidence>
<gene>
    <name evidence="4" type="primary">dacB</name>
    <name evidence="4" type="ORF">OG579_09605</name>
</gene>
<keyword evidence="4" id="KW-0645">Protease</keyword>
<dbReference type="GO" id="GO:0000270">
    <property type="term" value="P:peptidoglycan metabolic process"/>
    <property type="evidence" value="ECO:0007669"/>
    <property type="project" value="TreeGrafter"/>
</dbReference>
<dbReference type="Proteomes" id="UP001432128">
    <property type="component" value="Chromosome"/>
</dbReference>
<dbReference type="KEGG" id="whr:OG579_09605"/>
<evidence type="ECO:0000256" key="1">
    <source>
        <dbReference type="ARBA" id="ARBA00006096"/>
    </source>
</evidence>
<evidence type="ECO:0000256" key="2">
    <source>
        <dbReference type="ARBA" id="ARBA00022801"/>
    </source>
</evidence>
<dbReference type="InterPro" id="IPR012338">
    <property type="entry name" value="Beta-lactam/transpept-like"/>
</dbReference>
<dbReference type="EC" id="3.4.16.4" evidence="4"/>
<feature type="transmembrane region" description="Helical" evidence="3">
    <location>
        <begin position="12"/>
        <end position="35"/>
    </location>
</feature>
<dbReference type="Gene3D" id="3.40.710.10">
    <property type="entry name" value="DD-peptidase/beta-lactamase superfamily"/>
    <property type="match status" value="2"/>
</dbReference>
<dbReference type="Pfam" id="PF02113">
    <property type="entry name" value="Peptidase_S13"/>
    <property type="match status" value="2"/>
</dbReference>
<organism evidence="4 5">
    <name type="scientific">Williamsia herbipolensis</name>
    <dbReference type="NCBI Taxonomy" id="1603258"/>
    <lineage>
        <taxon>Bacteria</taxon>
        <taxon>Bacillati</taxon>
        <taxon>Actinomycetota</taxon>
        <taxon>Actinomycetes</taxon>
        <taxon>Mycobacteriales</taxon>
        <taxon>Nocardiaceae</taxon>
        <taxon>Williamsia</taxon>
    </lineage>
</organism>
<name>A0AAU4K7J8_9NOCA</name>
<keyword evidence="3" id="KW-0812">Transmembrane</keyword>
<dbReference type="RefSeq" id="WP_328858941.1">
    <property type="nucleotide sequence ID" value="NZ_CP108021.1"/>
</dbReference>
<keyword evidence="2 4" id="KW-0378">Hydrolase</keyword>
<dbReference type="AlphaFoldDB" id="A0AAU4K7J8"/>
<keyword evidence="3" id="KW-1133">Transmembrane helix</keyword>
<sequence length="458" mass="45832">MNARAGRRGNVWWTVIPLLAVVVVAAVVVVVALSVDSGNTTSSADVPTRPALVTVSPVVQPVAANAPEPTGAGITGQIASAAADPALGDLGGQISDALTGQVLWSASPQRSFIPASTTKVLTAAAALLTLPLDKQITTSVVVGSGGQVVLVGGGDPTLSVQPDGTASFFTDAARISDLAAQIQRSGVRVTSVAVDTGLYTGTSFAPSWETADIAGGSIAPIQSVMADSGRIDPTELYSPRSATPAVAAGKALAADLGVSSSAVTEATAPTGARQIASVRSAPLETRLRDMLVDSDDVLAETIAIEVAQATGGPSSLDGGVAAVQSTLASAGLDTAGVSLSDTNGLSVRDRLSAAVLDGILRAAAGTGNAKLRPLVEMLPISGATGTLADRFGNGARSGAGWIKAKTGSLTDVNTLAGIVQTRENRVLTFALLSNGTDANRARPALDAVVTRLRDCGCR</sequence>
<dbReference type="GO" id="GO:0006508">
    <property type="term" value="P:proteolysis"/>
    <property type="evidence" value="ECO:0007669"/>
    <property type="project" value="InterPro"/>
</dbReference>
<accession>A0AAU4K7J8</accession>
<keyword evidence="3" id="KW-0472">Membrane</keyword>
<dbReference type="PANTHER" id="PTHR30023">
    <property type="entry name" value="D-ALANYL-D-ALANINE CARBOXYPEPTIDASE"/>
    <property type="match status" value="1"/>
</dbReference>
<evidence type="ECO:0000256" key="3">
    <source>
        <dbReference type="SAM" id="Phobius"/>
    </source>
</evidence>
<dbReference type="PRINTS" id="PR00922">
    <property type="entry name" value="DADACBPTASE3"/>
</dbReference>
<comment type="similarity">
    <text evidence="1">Belongs to the peptidase S13 family.</text>
</comment>
<dbReference type="InterPro" id="IPR000667">
    <property type="entry name" value="Peptidase_S13"/>
</dbReference>
<keyword evidence="5" id="KW-1185">Reference proteome</keyword>
<evidence type="ECO:0000313" key="5">
    <source>
        <dbReference type="Proteomes" id="UP001432128"/>
    </source>
</evidence>
<dbReference type="GO" id="GO:0009002">
    <property type="term" value="F:serine-type D-Ala-D-Ala carboxypeptidase activity"/>
    <property type="evidence" value="ECO:0007669"/>
    <property type="project" value="UniProtKB-EC"/>
</dbReference>
<reference evidence="4 5" key="1">
    <citation type="submission" date="2022-10" db="EMBL/GenBank/DDBJ databases">
        <title>The complete genomes of actinobacterial strains from the NBC collection.</title>
        <authorList>
            <person name="Joergensen T.S."/>
            <person name="Alvarez Arevalo M."/>
            <person name="Sterndorff E.B."/>
            <person name="Faurdal D."/>
            <person name="Vuksanovic O."/>
            <person name="Mourched A.-S."/>
            <person name="Charusanti P."/>
            <person name="Shaw S."/>
            <person name="Blin K."/>
            <person name="Weber T."/>
        </authorList>
    </citation>
    <scope>NUCLEOTIDE SEQUENCE [LARGE SCALE GENOMIC DNA]</scope>
    <source>
        <strain evidence="4 5">NBC_00319</strain>
    </source>
</reference>
<protein>
    <submittedName>
        <fullName evidence="4">D-alanyl-D-alanine carboxypeptidase/D-alanyl-D-alanine-endopeptidase</fullName>
        <ecNumber evidence="4">3.4.16.4</ecNumber>
    </submittedName>
</protein>
<proteinExistence type="inferred from homology"/>
<dbReference type="SUPFAM" id="SSF56601">
    <property type="entry name" value="beta-lactamase/transpeptidase-like"/>
    <property type="match status" value="1"/>
</dbReference>
<keyword evidence="4" id="KW-0121">Carboxypeptidase</keyword>